<evidence type="ECO:0000256" key="1">
    <source>
        <dbReference type="ARBA" id="ARBA00022741"/>
    </source>
</evidence>
<evidence type="ECO:0000256" key="5">
    <source>
        <dbReference type="PROSITE-ProRule" id="PRU00560"/>
    </source>
</evidence>
<keyword evidence="1 5" id="KW-0547">Nucleotide-binding</keyword>
<comment type="caution">
    <text evidence="7">The sequence shown here is derived from an EMBL/GenBank/DDBJ whole genome shotgun (WGS) entry which is preliminary data.</text>
</comment>
<dbReference type="GO" id="GO:0043138">
    <property type="term" value="F:3'-5' DNA helicase activity"/>
    <property type="evidence" value="ECO:0007669"/>
    <property type="project" value="TreeGrafter"/>
</dbReference>
<dbReference type="EMBL" id="BOQP01000041">
    <property type="protein sequence ID" value="GIM80045.1"/>
    <property type="molecule type" value="Genomic_DNA"/>
</dbReference>
<keyword evidence="3 5" id="KW-0347">Helicase</keyword>
<evidence type="ECO:0000256" key="3">
    <source>
        <dbReference type="ARBA" id="ARBA00022806"/>
    </source>
</evidence>
<evidence type="ECO:0000313" key="7">
    <source>
        <dbReference type="EMBL" id="GIM80045.1"/>
    </source>
</evidence>
<dbReference type="RefSeq" id="WP_213001347.1">
    <property type="nucleotide sequence ID" value="NZ_BAAATW010000007.1"/>
</dbReference>
<dbReference type="PANTHER" id="PTHR11070">
    <property type="entry name" value="UVRD / RECB / PCRA DNA HELICASE FAMILY MEMBER"/>
    <property type="match status" value="1"/>
</dbReference>
<protein>
    <submittedName>
        <fullName evidence="7">DNA helicase</fullName>
    </submittedName>
</protein>
<dbReference type="AlphaFoldDB" id="A0A919SXA4"/>
<dbReference type="InterPro" id="IPR014016">
    <property type="entry name" value="UvrD-like_ATP-bd"/>
</dbReference>
<organism evidence="7 8">
    <name type="scientific">Winogradskya consettensis</name>
    <dbReference type="NCBI Taxonomy" id="113560"/>
    <lineage>
        <taxon>Bacteria</taxon>
        <taxon>Bacillati</taxon>
        <taxon>Actinomycetota</taxon>
        <taxon>Actinomycetes</taxon>
        <taxon>Micromonosporales</taxon>
        <taxon>Micromonosporaceae</taxon>
        <taxon>Winogradskya</taxon>
    </lineage>
</organism>
<evidence type="ECO:0000256" key="4">
    <source>
        <dbReference type="ARBA" id="ARBA00022840"/>
    </source>
</evidence>
<dbReference type="GO" id="GO:0016787">
    <property type="term" value="F:hydrolase activity"/>
    <property type="evidence" value="ECO:0007669"/>
    <property type="project" value="UniProtKB-UniRule"/>
</dbReference>
<dbReference type="GO" id="GO:0003677">
    <property type="term" value="F:DNA binding"/>
    <property type="evidence" value="ECO:0007669"/>
    <property type="project" value="InterPro"/>
</dbReference>
<dbReference type="GO" id="GO:0005524">
    <property type="term" value="F:ATP binding"/>
    <property type="evidence" value="ECO:0007669"/>
    <property type="project" value="UniProtKB-UniRule"/>
</dbReference>
<accession>A0A919SXA4</accession>
<gene>
    <name evidence="7" type="ORF">Aco04nite_68620</name>
</gene>
<proteinExistence type="predicted"/>
<feature type="binding site" evidence="5">
    <location>
        <begin position="192"/>
        <end position="199"/>
    </location>
    <ligand>
        <name>ATP</name>
        <dbReference type="ChEBI" id="CHEBI:30616"/>
    </ligand>
</feature>
<dbReference type="InterPro" id="IPR027417">
    <property type="entry name" value="P-loop_NTPase"/>
</dbReference>
<keyword evidence="2 5" id="KW-0378">Hydrolase</keyword>
<keyword evidence="8" id="KW-1185">Reference proteome</keyword>
<dbReference type="PROSITE" id="PS51198">
    <property type="entry name" value="UVRD_HELICASE_ATP_BIND"/>
    <property type="match status" value="1"/>
</dbReference>
<dbReference type="Pfam" id="PF13245">
    <property type="entry name" value="AAA_19"/>
    <property type="match status" value="1"/>
</dbReference>
<name>A0A919SXA4_9ACTN</name>
<evidence type="ECO:0000259" key="6">
    <source>
        <dbReference type="PROSITE" id="PS51198"/>
    </source>
</evidence>
<evidence type="ECO:0000256" key="2">
    <source>
        <dbReference type="ARBA" id="ARBA00022801"/>
    </source>
</evidence>
<feature type="domain" description="UvrD-like helicase ATP-binding" evidence="6">
    <location>
        <begin position="171"/>
        <end position="559"/>
    </location>
</feature>
<keyword evidence="4 5" id="KW-0067">ATP-binding</keyword>
<dbReference type="GO" id="GO:0005829">
    <property type="term" value="C:cytosol"/>
    <property type="evidence" value="ECO:0007669"/>
    <property type="project" value="TreeGrafter"/>
</dbReference>
<evidence type="ECO:0000313" key="8">
    <source>
        <dbReference type="Proteomes" id="UP000680865"/>
    </source>
</evidence>
<dbReference type="PANTHER" id="PTHR11070:SF45">
    <property type="entry name" value="DNA 3'-5' HELICASE"/>
    <property type="match status" value="1"/>
</dbReference>
<dbReference type="InterPro" id="IPR000212">
    <property type="entry name" value="DNA_helicase_UvrD/REP"/>
</dbReference>
<sequence>MRSRTAESAIAEEQSFLDTALDRRDRLAGHLRTELEVAAEDALDRSRQRMLTRQYDELRRARDGLIFGRLDGLDGTVRHIGRIGLRDQREDADPLVLDWRAPAARPFYTATPLDPQGQARRRHIRTSGSVVTGVDDEPLDGKGDGSLVGEGALLAALGERRTGRMSTAISTLQREQDDIIRAGVTGPLIVQGGPGTGKTVVALHRVAYLLFTHRHLAERAVLVLGPSPRFLEYIAQVLPALGETAVVSATCDTLLPGVTVARGEDRRISEIKGRALWQHTLERYVGSLLPRPRNLELRWEGDAYVIPAGAVAQALASATQGRAYHQARAVFATQLHHLLADAVAEQRESLLESMEEGFEDILARFTGPDSPAGPSASDVDGLLSEDELEELRERIATHPTIARFIASIWPVRDPAATLRSLLHDQDLLHRYAPELTDDEKALVAAEPGPWAPSDIPLLDAVAELLGEESPQLQGEFMADQARNRRDWVYGHVVIDEAQELSDMQWQMVLRRCPGRSITAVGDIDQAEASHRHTSWAQAVQATLGDRWTPAELTICYRTPREVMELTGPVLAKAGSHNTPPRAVRSSGITPWEHTVAPDELIGAAAQAVRELQERWAGGTVGVVASVARAEELRAALGGVPVLTATEAKGLEWDATLVIDPTGIAAEPRGWNGLYVALTRCTQEVGQLHLLRGLRSSA</sequence>
<dbReference type="Proteomes" id="UP000680865">
    <property type="component" value="Unassembled WGS sequence"/>
</dbReference>
<dbReference type="SUPFAM" id="SSF52540">
    <property type="entry name" value="P-loop containing nucleoside triphosphate hydrolases"/>
    <property type="match status" value="1"/>
</dbReference>
<dbReference type="GO" id="GO:0000725">
    <property type="term" value="P:recombinational repair"/>
    <property type="evidence" value="ECO:0007669"/>
    <property type="project" value="TreeGrafter"/>
</dbReference>
<reference evidence="7" key="1">
    <citation type="submission" date="2021-03" db="EMBL/GenBank/DDBJ databases">
        <title>Whole genome shotgun sequence of Actinoplanes consettensis NBRC 14913.</title>
        <authorList>
            <person name="Komaki H."/>
            <person name="Tamura T."/>
        </authorList>
    </citation>
    <scope>NUCLEOTIDE SEQUENCE</scope>
    <source>
        <strain evidence="7">NBRC 14913</strain>
    </source>
</reference>
<dbReference type="Gene3D" id="3.40.50.300">
    <property type="entry name" value="P-loop containing nucleotide triphosphate hydrolases"/>
    <property type="match status" value="2"/>
</dbReference>